<evidence type="ECO:0000313" key="1">
    <source>
        <dbReference type="EMBL" id="CUR58593.1"/>
    </source>
</evidence>
<dbReference type="AlphaFoldDB" id="A0A2P2C9E8"/>
<organism evidence="1">
    <name type="scientific">metagenome</name>
    <dbReference type="NCBI Taxonomy" id="256318"/>
    <lineage>
        <taxon>unclassified sequences</taxon>
        <taxon>metagenomes</taxon>
    </lineage>
</organism>
<name>A0A2P2C9E8_9ZZZZ</name>
<protein>
    <recommendedName>
        <fullName evidence="2">Bacteriocin biosynthesis cyclodehydratase domain-containing protein</fullName>
    </recommendedName>
</protein>
<dbReference type="Gene3D" id="3.40.50.720">
    <property type="entry name" value="NAD(P)-binding Rossmann-like Domain"/>
    <property type="match status" value="1"/>
</dbReference>
<accession>A0A2P2C9E8</accession>
<evidence type="ECO:0008006" key="2">
    <source>
        <dbReference type="Google" id="ProtNLM"/>
    </source>
</evidence>
<sequence length="290" mass="31628">MRFPERPLLRPGIRITRRDQDHLQVGLDADLRVVVPDDAPTRGFLDALSTGAPVALTPEVGQLADRLLSHGLLIDADHFRRDLAELSQESATAAHYATFGLEAHDVLLRRGRRGARVDQHGPCDDQVTHAEELLRHAGAAASRLSPYAVLVVAAGVPDRARIDDLVREERPHLLVSFSEGIVVVGPFVVPGVTACLRCVDAHLGDADPRRGLVVEQYTRLGPRLDGVPEPLDPAVAQLAVAWAARDLVSFLDDEVPSTWSTTIRFGPGAHQQRSRWRRHPACGCAWAQTG</sequence>
<reference evidence="1" key="1">
    <citation type="submission" date="2015-08" db="EMBL/GenBank/DDBJ databases">
        <authorList>
            <person name="Babu N.S."/>
            <person name="Beckwith C.J."/>
            <person name="Beseler K.G."/>
            <person name="Brison A."/>
            <person name="Carone J.V."/>
            <person name="Caskin T.P."/>
            <person name="Diamond M."/>
            <person name="Durham M.E."/>
            <person name="Foxe J.M."/>
            <person name="Go M."/>
            <person name="Henderson B.A."/>
            <person name="Jones I.B."/>
            <person name="McGettigan J.A."/>
            <person name="Micheletti S.J."/>
            <person name="Nasrallah M.E."/>
            <person name="Ortiz D."/>
            <person name="Piller C.R."/>
            <person name="Privatt S.R."/>
            <person name="Schneider S.L."/>
            <person name="Sharp S."/>
            <person name="Smith T.C."/>
            <person name="Stanton J.D."/>
            <person name="Ullery H.E."/>
            <person name="Wilson R.J."/>
            <person name="Serrano M.G."/>
            <person name="Buck G."/>
            <person name="Lee V."/>
            <person name="Wang Y."/>
            <person name="Carvalho R."/>
            <person name="Voegtly L."/>
            <person name="Shi R."/>
            <person name="Duckworth R."/>
            <person name="Johnson A."/>
            <person name="Loviza R."/>
            <person name="Walstead R."/>
            <person name="Shah Z."/>
            <person name="Kiflezghi M."/>
            <person name="Wade K."/>
            <person name="Ball S.L."/>
            <person name="Bradley K.W."/>
            <person name="Asai D.J."/>
            <person name="Bowman C.A."/>
            <person name="Russell D.A."/>
            <person name="Pope W.H."/>
            <person name="Jacobs-Sera D."/>
            <person name="Hendrix R.W."/>
            <person name="Hatfull G.F."/>
        </authorList>
    </citation>
    <scope>NUCLEOTIDE SEQUENCE</scope>
</reference>
<dbReference type="EMBL" id="CZKA01000048">
    <property type="protein sequence ID" value="CUR58593.1"/>
    <property type="molecule type" value="Genomic_DNA"/>
</dbReference>
<proteinExistence type="predicted"/>
<gene>
    <name evidence="1" type="ORF">NOCA2520007</name>
</gene>